<proteinExistence type="predicted"/>
<feature type="compositionally biased region" description="Polar residues" evidence="2">
    <location>
        <begin position="581"/>
        <end position="591"/>
    </location>
</feature>
<dbReference type="AlphaFoldDB" id="A0A4P9ZW93"/>
<reference evidence="5" key="1">
    <citation type="journal article" date="2018" name="Nat. Microbiol.">
        <title>Leveraging single-cell genomics to expand the fungal tree of life.</title>
        <authorList>
            <person name="Ahrendt S.R."/>
            <person name="Quandt C.A."/>
            <person name="Ciobanu D."/>
            <person name="Clum A."/>
            <person name="Salamov A."/>
            <person name="Andreopoulos B."/>
            <person name="Cheng J.F."/>
            <person name="Woyke T."/>
            <person name="Pelin A."/>
            <person name="Henrissat B."/>
            <person name="Reynolds N.K."/>
            <person name="Benny G.L."/>
            <person name="Smith M.E."/>
            <person name="James T.Y."/>
            <person name="Grigoriev I.V."/>
        </authorList>
    </citation>
    <scope>NUCLEOTIDE SEQUENCE [LARGE SCALE GENOMIC DNA]</scope>
    <source>
        <strain evidence="5">RSA 468</strain>
    </source>
</reference>
<sequence length="720" mass="80114">MNSTELPYSSPTPPAKGPPRTKKLANRSKPLPPLILTQYKSHYDEPPVPSSTYKQDLERVYNHVSRILLRKDQMLLRHLSRANLSGDKAALWSHLIVTLLRRQNSPESIQAFIKYAIREKMLESSSHIIFASADTKGKDISEVLRDNSMSTLLLVTYTQTEGRPYLLSLLQPCLQQLQSIIKDCEIDPFRVSPGMIDRNRDNLHTACRLILDTVINARQHMPTPLQDMCALIRKEVIRLWQISVSYTHQLGDHKRNRCKSYDFRIKPLPPAPDSPRGILGRGLGPSEGGRSPDEVAYHRFSQIDLPVFNPGTVSDDFASDMTKHLQSILEESANYRLSSWAASAKSERFTLESPVSLEFLSTRHSTLSPITSGGGGGVTSPGLGLGSRSSVGTNSMRLINPPESDIDFNAIEKVLGTLLFIRFVIPTMTSPESAGLPPEPSSRARRGFVLCGKVLAALCNGIEFGSKENYMGCMNPFLREARPKLRQYLQRVCTTPCSDETTKSAHKPKKRMSEVLKISPYMDMADVLAQHLESAFSMDDFDARCSLSLGENLGLGASGSQSSTLSSRLSYNSSESLDSGTTKSSHSTAANETHSEDHLLVFLYQNLEILVTDCRNRYAGGDDCWPDLQQDLRELKYSFDRFGPELEYLVFTHTGETPGRRLGHDHCNPPSDDSGHDNGYSVLTPHSGSPDFRLKSPFTSLTFPNVFRSRNRSVGSPPYS</sequence>
<dbReference type="SUPFAM" id="SSF48350">
    <property type="entry name" value="GTPase activation domain, GAP"/>
    <property type="match status" value="2"/>
</dbReference>
<evidence type="ECO:0000256" key="2">
    <source>
        <dbReference type="SAM" id="MobiDB-lite"/>
    </source>
</evidence>
<dbReference type="InterPro" id="IPR008936">
    <property type="entry name" value="Rho_GTPase_activation_prot"/>
</dbReference>
<dbReference type="STRING" id="215637.A0A4P9ZW93"/>
<dbReference type="Proteomes" id="UP000268162">
    <property type="component" value="Unassembled WGS sequence"/>
</dbReference>
<organism evidence="4 5">
    <name type="scientific">Dimargaris cristalligena</name>
    <dbReference type="NCBI Taxonomy" id="215637"/>
    <lineage>
        <taxon>Eukaryota</taxon>
        <taxon>Fungi</taxon>
        <taxon>Fungi incertae sedis</taxon>
        <taxon>Zoopagomycota</taxon>
        <taxon>Kickxellomycotina</taxon>
        <taxon>Dimargaritomycetes</taxon>
        <taxon>Dimargaritales</taxon>
        <taxon>Dimargaritaceae</taxon>
        <taxon>Dimargaris</taxon>
    </lineage>
</organism>
<keyword evidence="1" id="KW-0343">GTPase activation</keyword>
<keyword evidence="5" id="KW-1185">Reference proteome</keyword>
<protein>
    <submittedName>
        <fullName evidence="4">Rho GTPase activation protein</fullName>
    </submittedName>
</protein>
<gene>
    <name evidence="4" type="ORF">BJ085DRAFT_40362</name>
</gene>
<evidence type="ECO:0000313" key="5">
    <source>
        <dbReference type="Proteomes" id="UP000268162"/>
    </source>
</evidence>
<dbReference type="InterPro" id="IPR039360">
    <property type="entry name" value="Ras_GTPase"/>
</dbReference>
<dbReference type="GO" id="GO:0005096">
    <property type="term" value="F:GTPase activator activity"/>
    <property type="evidence" value="ECO:0007669"/>
    <property type="project" value="UniProtKB-KW"/>
</dbReference>
<dbReference type="PROSITE" id="PS50018">
    <property type="entry name" value="RAS_GTPASE_ACTIV_2"/>
    <property type="match status" value="1"/>
</dbReference>
<evidence type="ECO:0000313" key="4">
    <source>
        <dbReference type="EMBL" id="RKP37926.1"/>
    </source>
</evidence>
<dbReference type="SMART" id="SM00323">
    <property type="entry name" value="RasGAP"/>
    <property type="match status" value="1"/>
</dbReference>
<dbReference type="Gene3D" id="1.10.506.10">
    <property type="entry name" value="GTPase Activation - p120gap, domain 1"/>
    <property type="match status" value="2"/>
</dbReference>
<feature type="compositionally biased region" description="Low complexity" evidence="2">
    <location>
        <begin position="556"/>
        <end position="580"/>
    </location>
</feature>
<name>A0A4P9ZW93_9FUNG</name>
<feature type="region of interest" description="Disordered" evidence="2">
    <location>
        <begin position="556"/>
        <end position="591"/>
    </location>
</feature>
<feature type="domain" description="Ras-GAP" evidence="3">
    <location>
        <begin position="91"/>
        <end position="460"/>
    </location>
</feature>
<dbReference type="PANTHER" id="PTHR10194">
    <property type="entry name" value="RAS GTPASE-ACTIVATING PROTEINS"/>
    <property type="match status" value="1"/>
</dbReference>
<accession>A0A4P9ZW93</accession>
<feature type="region of interest" description="Disordered" evidence="2">
    <location>
        <begin position="1"/>
        <end position="30"/>
    </location>
</feature>
<feature type="region of interest" description="Disordered" evidence="2">
    <location>
        <begin position="666"/>
        <end position="686"/>
    </location>
</feature>
<dbReference type="InterPro" id="IPR001936">
    <property type="entry name" value="RasGAP_dom"/>
</dbReference>
<evidence type="ECO:0000259" key="3">
    <source>
        <dbReference type="PROSITE" id="PS50018"/>
    </source>
</evidence>
<evidence type="ECO:0000256" key="1">
    <source>
        <dbReference type="ARBA" id="ARBA00022468"/>
    </source>
</evidence>
<dbReference type="EMBL" id="ML002429">
    <property type="protein sequence ID" value="RKP37926.1"/>
    <property type="molecule type" value="Genomic_DNA"/>
</dbReference>